<reference evidence="1 2" key="1">
    <citation type="submission" date="2009-10" db="EMBL/GenBank/DDBJ databases">
        <authorList>
            <person name="Weinstock G."/>
            <person name="Sodergren E."/>
            <person name="Clifton S."/>
            <person name="Fulton L."/>
            <person name="Fulton B."/>
            <person name="Courtney L."/>
            <person name="Fronick C."/>
            <person name="Harrison M."/>
            <person name="Strong C."/>
            <person name="Farmer C."/>
            <person name="Delahaunty K."/>
            <person name="Markovic C."/>
            <person name="Hall O."/>
            <person name="Minx P."/>
            <person name="Tomlinson C."/>
            <person name="Mitreva M."/>
            <person name="Nelson J."/>
            <person name="Hou S."/>
            <person name="Wollam A."/>
            <person name="Pepin K.H."/>
            <person name="Johnson M."/>
            <person name="Bhonagiri V."/>
            <person name="Nash W.E."/>
            <person name="Warren W."/>
            <person name="Chinwalla A."/>
            <person name="Mardis E.R."/>
            <person name="Wilson R.K."/>
        </authorList>
    </citation>
    <scope>NUCLEOTIDE SEQUENCE [LARGE SCALE GENOMIC DNA]</scope>
    <source>
        <strain evidence="1 2">ATCC 23970</strain>
    </source>
</reference>
<accession>D0W8U8</accession>
<dbReference type="Proteomes" id="UP000003843">
    <property type="component" value="Unassembled WGS sequence"/>
</dbReference>
<proteinExistence type="predicted"/>
<evidence type="ECO:0000313" key="1">
    <source>
        <dbReference type="EMBL" id="EEZ76043.1"/>
    </source>
</evidence>
<dbReference type="AlphaFoldDB" id="D0W8U8"/>
<sequence>MPETEKCNRCQDWRKYKKSTILSALIDLERVSLGYRGRKGKR</sequence>
<gene>
    <name evidence="1" type="ORF">NEILACOT_03952</name>
</gene>
<organism evidence="1 2">
    <name type="scientific">Neisseria lactamica ATCC 23970</name>
    <dbReference type="NCBI Taxonomy" id="546265"/>
    <lineage>
        <taxon>Bacteria</taxon>
        <taxon>Pseudomonadati</taxon>
        <taxon>Pseudomonadota</taxon>
        <taxon>Betaproteobacteria</taxon>
        <taxon>Neisseriales</taxon>
        <taxon>Neisseriaceae</taxon>
        <taxon>Neisseria</taxon>
    </lineage>
</organism>
<name>D0W8U8_NEILA</name>
<dbReference type="EMBL" id="ACEQ02000009">
    <property type="protein sequence ID" value="EEZ76043.1"/>
    <property type="molecule type" value="Genomic_DNA"/>
</dbReference>
<protein>
    <submittedName>
        <fullName evidence="1">Uncharacterized protein</fullName>
    </submittedName>
</protein>
<evidence type="ECO:0000313" key="2">
    <source>
        <dbReference type="Proteomes" id="UP000003843"/>
    </source>
</evidence>
<comment type="caution">
    <text evidence="1">The sequence shown here is derived from an EMBL/GenBank/DDBJ whole genome shotgun (WGS) entry which is preliminary data.</text>
</comment>